<dbReference type="EC" id="3.5.2.9" evidence="1"/>
<protein>
    <recommendedName>
        <fullName evidence="1">5-oxoprolinase subunit A</fullName>
        <shortName evidence="1">5-OPase subunit A</shortName>
        <ecNumber evidence="1">3.5.2.9</ecNumber>
    </recommendedName>
    <alternativeName>
        <fullName evidence="1">5-oxoprolinase (ATP-hydrolyzing) subunit A</fullName>
    </alternativeName>
</protein>
<comment type="function">
    <text evidence="1">Catalyzes the cleavage of 5-oxoproline to form L-glutamate coupled to the hydrolysis of ATP to ADP and inorganic phosphate.</text>
</comment>
<accession>A0A0P1G260</accession>
<dbReference type="GO" id="GO:0005524">
    <property type="term" value="F:ATP binding"/>
    <property type="evidence" value="ECO:0007669"/>
    <property type="project" value="UniProtKB-UniRule"/>
</dbReference>
<comment type="similarity">
    <text evidence="1">Belongs to the LamB/PxpA family.</text>
</comment>
<dbReference type="STRING" id="53501.SAMN04488043_101297"/>
<evidence type="ECO:0000256" key="1">
    <source>
        <dbReference type="HAMAP-Rule" id="MF_00691"/>
    </source>
</evidence>
<dbReference type="InterPro" id="IPR011330">
    <property type="entry name" value="Glyco_hydro/deAcase_b/a-brl"/>
</dbReference>
<evidence type="ECO:0000313" key="3">
    <source>
        <dbReference type="Proteomes" id="UP000051587"/>
    </source>
</evidence>
<dbReference type="NCBIfam" id="NF003814">
    <property type="entry name" value="PRK05406.1-3"/>
    <property type="match status" value="1"/>
</dbReference>
<dbReference type="OrthoDB" id="9773478at2"/>
<dbReference type="NCBIfam" id="NF003816">
    <property type="entry name" value="PRK05406.1-5"/>
    <property type="match status" value="1"/>
</dbReference>
<evidence type="ECO:0000313" key="2">
    <source>
        <dbReference type="EMBL" id="CUH67361.1"/>
    </source>
</evidence>
<dbReference type="GO" id="GO:0017168">
    <property type="term" value="F:5-oxoprolinase (ATP-hydrolyzing) activity"/>
    <property type="evidence" value="ECO:0007669"/>
    <property type="project" value="UniProtKB-UniRule"/>
</dbReference>
<dbReference type="AlphaFoldDB" id="A0A0P1G260"/>
<dbReference type="Pfam" id="PF03746">
    <property type="entry name" value="LamB_YcsF"/>
    <property type="match status" value="1"/>
</dbReference>
<dbReference type="Gene3D" id="3.20.20.370">
    <property type="entry name" value="Glycoside hydrolase/deacetylase"/>
    <property type="match status" value="1"/>
</dbReference>
<proteinExistence type="inferred from homology"/>
<keyword evidence="3" id="KW-1185">Reference proteome</keyword>
<dbReference type="SUPFAM" id="SSF88713">
    <property type="entry name" value="Glycoside hydrolase/deacetylase"/>
    <property type="match status" value="1"/>
</dbReference>
<reference evidence="2 3" key="1">
    <citation type="submission" date="2015-09" db="EMBL/GenBank/DDBJ databases">
        <authorList>
            <consortium name="Swine Surveillance"/>
        </authorList>
    </citation>
    <scope>NUCLEOTIDE SEQUENCE [LARGE SCALE GENOMIC DNA]</scope>
    <source>
        <strain evidence="2 3">CECT 4357</strain>
    </source>
</reference>
<keyword evidence="1" id="KW-0067">ATP-binding</keyword>
<dbReference type="CDD" id="cd10787">
    <property type="entry name" value="LamB_YcsF_like"/>
    <property type="match status" value="1"/>
</dbReference>
<dbReference type="HAMAP" id="MF_00691">
    <property type="entry name" value="PxpA"/>
    <property type="match status" value="1"/>
</dbReference>
<comment type="subunit">
    <text evidence="1">Forms a complex composed of PxpA, PxpB and PxpC.</text>
</comment>
<dbReference type="Proteomes" id="UP000051587">
    <property type="component" value="Unassembled WGS sequence"/>
</dbReference>
<dbReference type="InterPro" id="IPR005501">
    <property type="entry name" value="LamB/YcsF/PxpA-like"/>
</dbReference>
<dbReference type="EMBL" id="CYSA01000026">
    <property type="protein sequence ID" value="CUH67361.1"/>
    <property type="molecule type" value="Genomic_DNA"/>
</dbReference>
<gene>
    <name evidence="1" type="primary">pxpA</name>
    <name evidence="2" type="ORF">TG4357_02962</name>
</gene>
<keyword evidence="1" id="KW-0378">Hydrolase</keyword>
<dbReference type="GO" id="GO:0005975">
    <property type="term" value="P:carbohydrate metabolic process"/>
    <property type="evidence" value="ECO:0007669"/>
    <property type="project" value="InterPro"/>
</dbReference>
<dbReference type="RefSeq" id="WP_058263666.1">
    <property type="nucleotide sequence ID" value="NZ_CP051181.1"/>
</dbReference>
<comment type="catalytic activity">
    <reaction evidence="1">
        <text>5-oxo-L-proline + ATP + 2 H2O = L-glutamate + ADP + phosphate + H(+)</text>
        <dbReference type="Rhea" id="RHEA:10348"/>
        <dbReference type="ChEBI" id="CHEBI:15377"/>
        <dbReference type="ChEBI" id="CHEBI:15378"/>
        <dbReference type="ChEBI" id="CHEBI:29985"/>
        <dbReference type="ChEBI" id="CHEBI:30616"/>
        <dbReference type="ChEBI" id="CHEBI:43474"/>
        <dbReference type="ChEBI" id="CHEBI:58402"/>
        <dbReference type="ChEBI" id="CHEBI:456216"/>
        <dbReference type="EC" id="3.5.2.9"/>
    </reaction>
</comment>
<dbReference type="PANTHER" id="PTHR30292:SF0">
    <property type="entry name" value="5-OXOPROLINASE SUBUNIT A"/>
    <property type="match status" value="1"/>
</dbReference>
<keyword evidence="1" id="KW-0547">Nucleotide-binding</keyword>
<dbReference type="PANTHER" id="PTHR30292">
    <property type="entry name" value="UNCHARACTERIZED PROTEIN YBGL-RELATED"/>
    <property type="match status" value="1"/>
</dbReference>
<name>A0A0P1G260_THAGE</name>
<organism evidence="2 3">
    <name type="scientific">Thalassovita gelatinovora</name>
    <name type="common">Thalassobius gelatinovorus</name>
    <dbReference type="NCBI Taxonomy" id="53501"/>
    <lineage>
        <taxon>Bacteria</taxon>
        <taxon>Pseudomonadati</taxon>
        <taxon>Pseudomonadota</taxon>
        <taxon>Alphaproteobacteria</taxon>
        <taxon>Rhodobacterales</taxon>
        <taxon>Roseobacteraceae</taxon>
        <taxon>Thalassovita</taxon>
    </lineage>
</organism>
<sequence length="255" mass="26570">MKINLNADLGESYGPYTIGNDDALLEIVGSANVACGLHGGDPLVMMQTVAKARKTGVSIGAHPGYADLHGFGRRPVVLPREELKALILYQLGAITGIASAGGHPITHVKPHGALNNQACSDPAVAAIVAEAVRAFDPTLILLAPVLSELAMAGTSAGLPVALEVFADRTYQTDGQLTKRSEPGSVLRDAKAAQDHVLQMIDRGGIVTREGAFIPTPFHSICVHGDEPTSVDVARAVATALRDAGHEIVPLPKTMT</sequence>